<gene>
    <name evidence="2" type="ORF">HNP46_004317</name>
</gene>
<evidence type="ECO:0000313" key="3">
    <source>
        <dbReference type="Proteomes" id="UP000566995"/>
    </source>
</evidence>
<organism evidence="2 3">
    <name type="scientific">Pseudomonas nitroreducens</name>
    <dbReference type="NCBI Taxonomy" id="46680"/>
    <lineage>
        <taxon>Bacteria</taxon>
        <taxon>Pseudomonadati</taxon>
        <taxon>Pseudomonadota</taxon>
        <taxon>Gammaproteobacteria</taxon>
        <taxon>Pseudomonadales</taxon>
        <taxon>Pseudomonadaceae</taxon>
        <taxon>Pseudomonas</taxon>
    </lineage>
</organism>
<comment type="caution">
    <text evidence="2">The sequence shown here is derived from an EMBL/GenBank/DDBJ whole genome shotgun (WGS) entry which is preliminary data.</text>
</comment>
<accession>A0A7W7KMB2</accession>
<protein>
    <submittedName>
        <fullName evidence="2">Uncharacterized protein</fullName>
    </submittedName>
</protein>
<reference evidence="2 3" key="1">
    <citation type="submission" date="2020-08" db="EMBL/GenBank/DDBJ databases">
        <title>Functional genomics of gut bacteria from endangered species of beetles.</title>
        <authorList>
            <person name="Carlos-Shanley C."/>
        </authorList>
    </citation>
    <scope>NUCLEOTIDE SEQUENCE [LARGE SCALE GENOMIC DNA]</scope>
    <source>
        <strain evidence="2 3">S00179</strain>
    </source>
</reference>
<proteinExistence type="predicted"/>
<feature type="transmembrane region" description="Helical" evidence="1">
    <location>
        <begin position="12"/>
        <end position="29"/>
    </location>
</feature>
<dbReference type="EMBL" id="JACHLI010000018">
    <property type="protein sequence ID" value="MBB4865436.1"/>
    <property type="molecule type" value="Genomic_DNA"/>
</dbReference>
<name>A0A7W7KMB2_PSENT</name>
<evidence type="ECO:0000256" key="1">
    <source>
        <dbReference type="SAM" id="Phobius"/>
    </source>
</evidence>
<dbReference type="AlphaFoldDB" id="A0A7W7KMB2"/>
<keyword evidence="1" id="KW-0812">Transmembrane</keyword>
<sequence length="235" mass="26227">MGAMKLRKFSSLVVIFVLIWLVGGIIYGLKLNPSRDNWVGTEVYLISGTDKNGRPIMGKQLDVTVGFDMIDPSTPRGTYERSLGSGLGYRLKIEGPDANVLVQHGVSPAFVVDDKFGPLSGYCEALEPLRKPFILGFNKYFPGDDTYDHVGQPAWDFKGASVMRIAANGDKTTQKDGQCTPVYVAFDRWQYRHAVALIGPRKDIVVLLKRNMTHSYLANAIMFFRWNGWVNDTQG</sequence>
<evidence type="ECO:0000313" key="2">
    <source>
        <dbReference type="EMBL" id="MBB4865436.1"/>
    </source>
</evidence>
<dbReference type="Proteomes" id="UP000566995">
    <property type="component" value="Unassembled WGS sequence"/>
</dbReference>
<keyword evidence="1" id="KW-1133">Transmembrane helix</keyword>
<keyword evidence="1" id="KW-0472">Membrane</keyword>